<proteinExistence type="predicted"/>
<dbReference type="Gene3D" id="3.50.50.60">
    <property type="entry name" value="FAD/NAD(P)-binding domain"/>
    <property type="match status" value="1"/>
</dbReference>
<dbReference type="PANTHER" id="PTHR10668:SF105">
    <property type="entry name" value="DEHYDROGENASE-RELATED"/>
    <property type="match status" value="1"/>
</dbReference>
<name>A0A1V3WHY5_MYCKA</name>
<gene>
    <name evidence="2" type="ORF">BZL30_8474</name>
    <name evidence="1" type="ORF">NIIDMKKI_42450</name>
</gene>
<dbReference type="PRINTS" id="PR00419">
    <property type="entry name" value="ADXRDTASE"/>
</dbReference>
<dbReference type="EMBL" id="AP023343">
    <property type="protein sequence ID" value="BCI89039.1"/>
    <property type="molecule type" value="Genomic_DNA"/>
</dbReference>
<dbReference type="SUPFAM" id="SSF51905">
    <property type="entry name" value="FAD/NAD(P)-binding domain"/>
    <property type="match status" value="1"/>
</dbReference>
<accession>A0A1V3WHY5</accession>
<organism evidence="2 3">
    <name type="scientific">Mycobacterium kansasii</name>
    <dbReference type="NCBI Taxonomy" id="1768"/>
    <lineage>
        <taxon>Bacteria</taxon>
        <taxon>Bacillati</taxon>
        <taxon>Actinomycetota</taxon>
        <taxon>Actinomycetes</taxon>
        <taxon>Mycobacteriales</taxon>
        <taxon>Mycobacteriaceae</taxon>
        <taxon>Mycobacterium</taxon>
    </lineage>
</organism>
<dbReference type="Proteomes" id="UP000189229">
    <property type="component" value="Unassembled WGS sequence"/>
</dbReference>
<evidence type="ECO:0000313" key="4">
    <source>
        <dbReference type="Proteomes" id="UP000516380"/>
    </source>
</evidence>
<protein>
    <submittedName>
        <fullName evidence="2">FAD binding domain protein</fullName>
    </submittedName>
</protein>
<evidence type="ECO:0000313" key="2">
    <source>
        <dbReference type="EMBL" id="OOK66535.1"/>
    </source>
</evidence>
<dbReference type="AlphaFoldDB" id="A0A1V3WHY5"/>
<dbReference type="Pfam" id="PF13450">
    <property type="entry name" value="NAD_binding_8"/>
    <property type="match status" value="1"/>
</dbReference>
<reference evidence="2 3" key="1">
    <citation type="submission" date="2017-02" db="EMBL/GenBank/DDBJ databases">
        <title>Complete genome sequences of Mycobacterium kansasii strains isolated from rhesus macaques.</title>
        <authorList>
            <person name="Panda A."/>
            <person name="Nagaraj S."/>
            <person name="Zhao X."/>
            <person name="Tettelin H."/>
            <person name="Detolla L.J."/>
        </authorList>
    </citation>
    <scope>NUCLEOTIDE SEQUENCE [LARGE SCALE GENOMIC DNA]</scope>
    <source>
        <strain evidence="2 3">11-3813</strain>
    </source>
</reference>
<dbReference type="EMBL" id="MVBM01000009">
    <property type="protein sequence ID" value="OOK66535.1"/>
    <property type="molecule type" value="Genomic_DNA"/>
</dbReference>
<dbReference type="PANTHER" id="PTHR10668">
    <property type="entry name" value="PHYTOENE DEHYDROGENASE"/>
    <property type="match status" value="1"/>
</dbReference>
<evidence type="ECO:0000313" key="1">
    <source>
        <dbReference type="EMBL" id="BCI89039.1"/>
    </source>
</evidence>
<reference evidence="1 4" key="2">
    <citation type="submission" date="2020-07" db="EMBL/GenBank/DDBJ databases">
        <title>Mycobacterium kansasii (former subtype) with zoonotic potential isolated from diseased indoor pet cat, Japan.</title>
        <authorList>
            <person name="Fukano H."/>
            <person name="Terazono T."/>
            <person name="Hoshino Y."/>
        </authorList>
    </citation>
    <scope>NUCLEOTIDE SEQUENCE [LARGE SCALE GENOMIC DNA]</scope>
    <source>
        <strain evidence="1 4">Kuro-I</strain>
    </source>
</reference>
<dbReference type="InterPro" id="IPR036188">
    <property type="entry name" value="FAD/NAD-bd_sf"/>
</dbReference>
<dbReference type="Proteomes" id="UP000516380">
    <property type="component" value="Chromosome"/>
</dbReference>
<evidence type="ECO:0000313" key="3">
    <source>
        <dbReference type="Proteomes" id="UP000189229"/>
    </source>
</evidence>
<keyword evidence="4" id="KW-1185">Reference proteome</keyword>
<sequence>MTNAIVVGAGPNGLAAAIHLARHGLDVQVLEAGDTIGGERVRVS</sequence>